<dbReference type="EMBL" id="CAJVQA010001642">
    <property type="protein sequence ID" value="CAG8521135.1"/>
    <property type="molecule type" value="Genomic_DNA"/>
</dbReference>
<feature type="non-terminal residue" evidence="1">
    <location>
        <position position="1"/>
    </location>
</feature>
<evidence type="ECO:0000313" key="1">
    <source>
        <dbReference type="EMBL" id="CAG8521135.1"/>
    </source>
</evidence>
<name>A0A9N9FB97_9GLOM</name>
<comment type="caution">
    <text evidence="1">The sequence shown here is derived from an EMBL/GenBank/DDBJ whole genome shotgun (WGS) entry which is preliminary data.</text>
</comment>
<dbReference type="AlphaFoldDB" id="A0A9N9FB97"/>
<organism evidence="1 2">
    <name type="scientific">Cetraspora pellucida</name>
    <dbReference type="NCBI Taxonomy" id="1433469"/>
    <lineage>
        <taxon>Eukaryota</taxon>
        <taxon>Fungi</taxon>
        <taxon>Fungi incertae sedis</taxon>
        <taxon>Mucoromycota</taxon>
        <taxon>Glomeromycotina</taxon>
        <taxon>Glomeromycetes</taxon>
        <taxon>Diversisporales</taxon>
        <taxon>Gigasporaceae</taxon>
        <taxon>Cetraspora</taxon>
    </lineage>
</organism>
<reference evidence="1" key="1">
    <citation type="submission" date="2021-06" db="EMBL/GenBank/DDBJ databases">
        <authorList>
            <person name="Kallberg Y."/>
            <person name="Tangrot J."/>
            <person name="Rosling A."/>
        </authorList>
    </citation>
    <scope>NUCLEOTIDE SEQUENCE</scope>
    <source>
        <strain evidence="1">FL966</strain>
    </source>
</reference>
<sequence length="63" mass="7233">CDLEAFIINNFKNSEAKNDPVEFSVIVKIKRKLANDETLSSELDYNKEDIKFCNIVNILIISL</sequence>
<protein>
    <submittedName>
        <fullName evidence="1">16054_t:CDS:1</fullName>
    </submittedName>
</protein>
<dbReference type="Proteomes" id="UP000789759">
    <property type="component" value="Unassembled WGS sequence"/>
</dbReference>
<gene>
    <name evidence="1" type="ORF">CPELLU_LOCUS3390</name>
</gene>
<keyword evidence="2" id="KW-1185">Reference proteome</keyword>
<proteinExistence type="predicted"/>
<accession>A0A9N9FB97</accession>
<evidence type="ECO:0000313" key="2">
    <source>
        <dbReference type="Proteomes" id="UP000789759"/>
    </source>
</evidence>